<sequence length="193" mass="20064">MAEKETPTKASAPLGRPTARVRHTDGGSTAASATARDGKAQRVMRRRPARSAQGRTGRCGAPGATRRRPVSSAQERGGRGGAPRATRRRPVGGSQGRAGRHTEQHDGASAAGNEGEGRTTSSTTAPRQRAARKRDARRAARPCSVSRTRDRASEAKGAPSEAAEPLGWPAAQDNNTEKDGTAQSAFGIDAAAH</sequence>
<feature type="compositionally biased region" description="Low complexity" evidence="1">
    <location>
        <begin position="26"/>
        <end position="35"/>
    </location>
</feature>
<organism evidence="2 3">
    <name type="scientific">Porphyra umbilicalis</name>
    <name type="common">Purple laver</name>
    <name type="synonym">Red alga</name>
    <dbReference type="NCBI Taxonomy" id="2786"/>
    <lineage>
        <taxon>Eukaryota</taxon>
        <taxon>Rhodophyta</taxon>
        <taxon>Bangiophyceae</taxon>
        <taxon>Bangiales</taxon>
        <taxon>Bangiaceae</taxon>
        <taxon>Porphyra</taxon>
    </lineage>
</organism>
<name>A0A1X6PH82_PORUM</name>
<evidence type="ECO:0000313" key="2">
    <source>
        <dbReference type="EMBL" id="OSX80231.1"/>
    </source>
</evidence>
<dbReference type="EMBL" id="KV918778">
    <property type="protein sequence ID" value="OSX80231.1"/>
    <property type="molecule type" value="Genomic_DNA"/>
</dbReference>
<feature type="compositionally biased region" description="Basic residues" evidence="1">
    <location>
        <begin position="129"/>
        <end position="140"/>
    </location>
</feature>
<gene>
    <name evidence="2" type="ORF">BU14_0056s0014</name>
</gene>
<evidence type="ECO:0000256" key="1">
    <source>
        <dbReference type="SAM" id="MobiDB-lite"/>
    </source>
</evidence>
<feature type="region of interest" description="Disordered" evidence="1">
    <location>
        <begin position="1"/>
        <end position="193"/>
    </location>
</feature>
<protein>
    <submittedName>
        <fullName evidence="2">Uncharacterized protein</fullName>
    </submittedName>
</protein>
<reference evidence="2 3" key="1">
    <citation type="submission" date="2017-03" db="EMBL/GenBank/DDBJ databases">
        <title>WGS assembly of Porphyra umbilicalis.</title>
        <authorList>
            <person name="Brawley S.H."/>
            <person name="Blouin N.A."/>
            <person name="Ficko-Blean E."/>
            <person name="Wheeler G.L."/>
            <person name="Lohr M."/>
            <person name="Goodson H.V."/>
            <person name="Jenkins J.W."/>
            <person name="Blaby-Haas C.E."/>
            <person name="Helliwell K.E."/>
            <person name="Chan C."/>
            <person name="Marriage T."/>
            <person name="Bhattacharya D."/>
            <person name="Klein A.S."/>
            <person name="Badis Y."/>
            <person name="Brodie J."/>
            <person name="Cao Y."/>
            <person name="Collen J."/>
            <person name="Dittami S.M."/>
            <person name="Gachon C.M."/>
            <person name="Green B.R."/>
            <person name="Karpowicz S."/>
            <person name="Kim J.W."/>
            <person name="Kudahl U."/>
            <person name="Lin S."/>
            <person name="Michel G."/>
            <person name="Mittag M."/>
            <person name="Olson B.J."/>
            <person name="Pangilinan J."/>
            <person name="Peng Y."/>
            <person name="Qiu H."/>
            <person name="Shu S."/>
            <person name="Singer J.T."/>
            <person name="Smith A.G."/>
            <person name="Sprecher B.N."/>
            <person name="Wagner V."/>
            <person name="Wang W."/>
            <person name="Wang Z.-Y."/>
            <person name="Yan J."/>
            <person name="Yarish C."/>
            <person name="Zoeuner-Riek S."/>
            <person name="Zhuang Y."/>
            <person name="Zou Y."/>
            <person name="Lindquist E.A."/>
            <person name="Grimwood J."/>
            <person name="Barry K."/>
            <person name="Rokhsar D.S."/>
            <person name="Schmutz J."/>
            <person name="Stiller J.W."/>
            <person name="Grossman A.R."/>
            <person name="Prochnik S.E."/>
        </authorList>
    </citation>
    <scope>NUCLEOTIDE SEQUENCE [LARGE SCALE GENOMIC DNA]</scope>
    <source>
        <strain evidence="2">4086291</strain>
    </source>
</reference>
<dbReference type="AlphaFoldDB" id="A0A1X6PH82"/>
<proteinExistence type="predicted"/>
<dbReference type="Proteomes" id="UP000218209">
    <property type="component" value="Unassembled WGS sequence"/>
</dbReference>
<keyword evidence="3" id="KW-1185">Reference proteome</keyword>
<accession>A0A1X6PH82</accession>
<evidence type="ECO:0000313" key="3">
    <source>
        <dbReference type="Proteomes" id="UP000218209"/>
    </source>
</evidence>